<name>A0A921G2J1_SPOPS</name>
<feature type="transmembrane region" description="Helical" evidence="4">
    <location>
        <begin position="6"/>
        <end position="28"/>
    </location>
</feature>
<feature type="transmembrane region" description="Helical" evidence="4">
    <location>
        <begin position="321"/>
        <end position="346"/>
    </location>
</feature>
<dbReference type="EC" id="2.4.-.-" evidence="6"/>
<feature type="transmembrane region" description="Helical" evidence="4">
    <location>
        <begin position="405"/>
        <end position="422"/>
    </location>
</feature>
<evidence type="ECO:0000256" key="3">
    <source>
        <dbReference type="ARBA" id="ARBA00022679"/>
    </source>
</evidence>
<evidence type="ECO:0000256" key="1">
    <source>
        <dbReference type="ARBA" id="ARBA00006739"/>
    </source>
</evidence>
<evidence type="ECO:0000256" key="4">
    <source>
        <dbReference type="SAM" id="Phobius"/>
    </source>
</evidence>
<feature type="transmembrane region" description="Helical" evidence="4">
    <location>
        <begin position="352"/>
        <end position="370"/>
    </location>
</feature>
<dbReference type="CDD" id="cd06423">
    <property type="entry name" value="CESA_like"/>
    <property type="match status" value="1"/>
</dbReference>
<comment type="caution">
    <text evidence="6">The sequence shown here is derived from an EMBL/GenBank/DDBJ whole genome shotgun (WGS) entry which is preliminary data.</text>
</comment>
<feature type="domain" description="Glycosyltransferase 2-like" evidence="5">
    <location>
        <begin position="43"/>
        <end position="242"/>
    </location>
</feature>
<keyword evidence="3 6" id="KW-0808">Transferase</keyword>
<evidence type="ECO:0000313" key="7">
    <source>
        <dbReference type="Proteomes" id="UP000698173"/>
    </source>
</evidence>
<proteinExistence type="inferred from homology"/>
<dbReference type="Proteomes" id="UP000698173">
    <property type="component" value="Unassembled WGS sequence"/>
</dbReference>
<dbReference type="GO" id="GO:0016757">
    <property type="term" value="F:glycosyltransferase activity"/>
    <property type="evidence" value="ECO:0007669"/>
    <property type="project" value="UniProtKB-KW"/>
</dbReference>
<reference evidence="6" key="1">
    <citation type="journal article" date="2021" name="PeerJ">
        <title>Extensive microbial diversity within the chicken gut microbiome revealed by metagenomics and culture.</title>
        <authorList>
            <person name="Gilroy R."/>
            <person name="Ravi A."/>
            <person name="Getino M."/>
            <person name="Pursley I."/>
            <person name="Horton D.L."/>
            <person name="Alikhan N.F."/>
            <person name="Baker D."/>
            <person name="Gharbi K."/>
            <person name="Hall N."/>
            <person name="Watson M."/>
            <person name="Adriaenssens E.M."/>
            <person name="Foster-Nyarko E."/>
            <person name="Jarju S."/>
            <person name="Secka A."/>
            <person name="Antonio M."/>
            <person name="Oren A."/>
            <person name="Chaudhuri R.R."/>
            <person name="La Ragione R."/>
            <person name="Hildebrand F."/>
            <person name="Pallen M.J."/>
        </authorList>
    </citation>
    <scope>NUCLEOTIDE SEQUENCE</scope>
    <source>
        <strain evidence="6">CHK171-7178</strain>
    </source>
</reference>
<keyword evidence="4" id="KW-0472">Membrane</keyword>
<dbReference type="InterPro" id="IPR029044">
    <property type="entry name" value="Nucleotide-diphossugar_trans"/>
</dbReference>
<evidence type="ECO:0000259" key="5">
    <source>
        <dbReference type="Pfam" id="PF00535"/>
    </source>
</evidence>
<dbReference type="PANTHER" id="PTHR43630">
    <property type="entry name" value="POLY-BETA-1,6-N-ACETYL-D-GLUCOSAMINE SYNTHASE"/>
    <property type="match status" value="1"/>
</dbReference>
<evidence type="ECO:0000313" key="6">
    <source>
        <dbReference type="EMBL" id="HJF33317.1"/>
    </source>
</evidence>
<dbReference type="InterPro" id="IPR001173">
    <property type="entry name" value="Glyco_trans_2-like"/>
</dbReference>
<dbReference type="AlphaFoldDB" id="A0A921G2J1"/>
<reference evidence="6" key="2">
    <citation type="submission" date="2021-09" db="EMBL/GenBank/DDBJ databases">
        <authorList>
            <person name="Gilroy R."/>
        </authorList>
    </citation>
    <scope>NUCLEOTIDE SEQUENCE</scope>
    <source>
        <strain evidence="6">CHK171-7178</strain>
    </source>
</reference>
<comment type="similarity">
    <text evidence="1">Belongs to the glycosyltransferase 2 family.</text>
</comment>
<keyword evidence="4" id="KW-0812">Transmembrane</keyword>
<dbReference type="PANTHER" id="PTHR43630:SF1">
    <property type="entry name" value="POLY-BETA-1,6-N-ACETYL-D-GLUCOSAMINE SYNTHASE"/>
    <property type="match status" value="1"/>
</dbReference>
<keyword evidence="2 6" id="KW-0328">Glycosyltransferase</keyword>
<dbReference type="Pfam" id="PF03142">
    <property type="entry name" value="Chitin_synth_2"/>
    <property type="match status" value="1"/>
</dbReference>
<keyword evidence="4" id="KW-1133">Transmembrane helix</keyword>
<sequence>MDIWTIVLVAIFVVYLMLQVSYIVTSLVSKKASKLSVNEQKISVLIPAYNEELVLLQCLESLKRVSYKNKEIIFINDGSTDNTMTVLQNLLELTEVDKALSDITSPSTPKRLLTSDKYPNIYVIDQLNEGKSNALNAGILFATGEIIVTLDADSILEKDSLSWINESFSDKKVVAAGGMVHVGQLINKRGSIIYKRKMLLRYQLSGYLSSFYVRKVTQSKFNVLGVVSGAFGAFRRNVLLEIGGYKKTLGEDMEITFRLQKYINERKSGEKLAFIPEAVCYTEVPESFSSLLHQRVRWQKGFVDCINIHKRNFFTAFSKKFSFFLLFESILLSVVGTSAILMLPIVLVMGHITPLMILLIASTWSSEFILRLVAVKKAGQHGYAFTMKCWIKIVLFTVWESVTFRLLDTFFFVYGTILYFVGSRNNWEKLKRNGSVIYQELDTVKKALA</sequence>
<protein>
    <submittedName>
        <fullName evidence="6">Glycosyltransferase</fullName>
        <ecNumber evidence="6">2.4.-.-</ecNumber>
    </submittedName>
</protein>
<feature type="transmembrane region" description="Helical" evidence="4">
    <location>
        <begin position="382"/>
        <end position="399"/>
    </location>
</feature>
<dbReference type="Pfam" id="PF00535">
    <property type="entry name" value="Glycos_transf_2"/>
    <property type="match status" value="1"/>
</dbReference>
<organism evidence="6 7">
    <name type="scientific">Sporosarcina psychrophila</name>
    <name type="common">Bacillus psychrophilus</name>
    <dbReference type="NCBI Taxonomy" id="1476"/>
    <lineage>
        <taxon>Bacteria</taxon>
        <taxon>Bacillati</taxon>
        <taxon>Bacillota</taxon>
        <taxon>Bacilli</taxon>
        <taxon>Bacillales</taxon>
        <taxon>Caryophanaceae</taxon>
        <taxon>Sporosarcina</taxon>
    </lineage>
</organism>
<evidence type="ECO:0000256" key="2">
    <source>
        <dbReference type="ARBA" id="ARBA00022676"/>
    </source>
</evidence>
<dbReference type="EMBL" id="DYWT01000253">
    <property type="protein sequence ID" value="HJF33317.1"/>
    <property type="molecule type" value="Genomic_DNA"/>
</dbReference>
<accession>A0A921G2J1</accession>
<dbReference type="Gene3D" id="3.90.550.10">
    <property type="entry name" value="Spore Coat Polysaccharide Biosynthesis Protein SpsA, Chain A"/>
    <property type="match status" value="1"/>
</dbReference>
<dbReference type="SUPFAM" id="SSF53448">
    <property type="entry name" value="Nucleotide-diphospho-sugar transferases"/>
    <property type="match status" value="1"/>
</dbReference>
<gene>
    <name evidence="6" type="ORF">K8V56_16260</name>
</gene>